<dbReference type="GO" id="GO:0005886">
    <property type="term" value="C:plasma membrane"/>
    <property type="evidence" value="ECO:0007669"/>
    <property type="project" value="UniProtKB-SubCell"/>
</dbReference>
<keyword evidence="14" id="KW-1185">Reference proteome</keyword>
<evidence type="ECO:0000313" key="13">
    <source>
        <dbReference type="EMBL" id="SOE47281.1"/>
    </source>
</evidence>
<dbReference type="PANTHER" id="PTHR42922">
    <property type="entry name" value="PHOSPHATE TRANSPORT SYSTEM PERMEASE PROTEIN PSTA"/>
    <property type="match status" value="1"/>
</dbReference>
<dbReference type="AlphaFoldDB" id="A0A2C8YAK9"/>
<sequence>MSTTEQTEAPTALAPAHVAPPVSSPRTWIRDAAMATPPGAAEARRSTATVRTVDVIRMLGSAAAAVGLTAWLYFFALPLQGQLGFVLISYLIFLILFAILTSFDENRITVKDRLIAVFIQSLAFILLLALFSVVIYTFGRGLAPLGNLNFFIEDMSNAGPLEPLTQGGVLHAVVGTLIMITIALAISIPLGLLTAVFLSEFPGRYASFVRTIVEAMTALPSIVAGLFIYATLIVFLGFNRSGFAASLAITVMMLPIIIRSADVVLRLVPGNLKEASRALGASTWRTVWNVTLPTARSGLTTAIILGTARGIGETSPVLLTAGATTFLNLNPFNGPMTSLPLTTFTFVKSPELTMVARGFGTAAVLMVLVLILFALARAIGGRGAGQLSVRQQRARTRQSRDDDYRYRRRELGLDRNGGGASRGSLRARLGIGHPLPPRESPATPTRKDTKS</sequence>
<evidence type="ECO:0000256" key="9">
    <source>
        <dbReference type="ARBA" id="ARBA00023136"/>
    </source>
</evidence>
<dbReference type="GO" id="GO:0005315">
    <property type="term" value="F:phosphate transmembrane transporter activity"/>
    <property type="evidence" value="ECO:0007669"/>
    <property type="project" value="InterPro"/>
</dbReference>
<dbReference type="InterPro" id="IPR000515">
    <property type="entry name" value="MetI-like"/>
</dbReference>
<dbReference type="Gene3D" id="1.10.3720.10">
    <property type="entry name" value="MetI-like"/>
    <property type="match status" value="1"/>
</dbReference>
<comment type="subcellular location">
    <subcellularLocation>
        <location evidence="2 10">Cell membrane</location>
        <topology evidence="2 10">Multi-pass membrane protein</topology>
    </subcellularLocation>
</comment>
<dbReference type="InterPro" id="IPR005672">
    <property type="entry name" value="Phosphate_PstA"/>
</dbReference>
<feature type="transmembrane region" description="Helical" evidence="10">
    <location>
        <begin position="115"/>
        <end position="138"/>
    </location>
</feature>
<feature type="transmembrane region" description="Helical" evidence="10">
    <location>
        <begin position="82"/>
        <end position="103"/>
    </location>
</feature>
<dbReference type="GO" id="GO:0035435">
    <property type="term" value="P:phosphate ion transmembrane transport"/>
    <property type="evidence" value="ECO:0007669"/>
    <property type="project" value="InterPro"/>
</dbReference>
<comment type="similarity">
    <text evidence="3 10">Belongs to the binding-protein-dependent transport system permease family. CysTW subfamily.</text>
</comment>
<evidence type="ECO:0000256" key="5">
    <source>
        <dbReference type="ARBA" id="ARBA00022475"/>
    </source>
</evidence>
<proteinExistence type="inferred from homology"/>
<dbReference type="InterPro" id="IPR051408">
    <property type="entry name" value="Phosphate_transprt_permease"/>
</dbReference>
<feature type="region of interest" description="Disordered" evidence="11">
    <location>
        <begin position="386"/>
        <end position="451"/>
    </location>
</feature>
<gene>
    <name evidence="13" type="ORF">SAMN06296378_0208</name>
</gene>
<keyword evidence="9 10" id="KW-0472">Membrane</keyword>
<keyword evidence="6" id="KW-0592">Phosphate transport</keyword>
<dbReference type="EMBL" id="OCST01000001">
    <property type="protein sequence ID" value="SOE47281.1"/>
    <property type="molecule type" value="Genomic_DNA"/>
</dbReference>
<name>A0A2C8YAK9_9MICO</name>
<protein>
    <recommendedName>
        <fullName evidence="10">Phosphate transport system permease protein PstA</fullName>
    </recommendedName>
</protein>
<evidence type="ECO:0000256" key="2">
    <source>
        <dbReference type="ARBA" id="ARBA00004651"/>
    </source>
</evidence>
<dbReference type="PROSITE" id="PS50928">
    <property type="entry name" value="ABC_TM1"/>
    <property type="match status" value="1"/>
</dbReference>
<feature type="domain" description="ABC transmembrane type-1" evidence="12">
    <location>
        <begin position="173"/>
        <end position="376"/>
    </location>
</feature>
<evidence type="ECO:0000256" key="10">
    <source>
        <dbReference type="RuleBase" id="RU363043"/>
    </source>
</evidence>
<keyword evidence="7 10" id="KW-0812">Transmembrane</keyword>
<feature type="transmembrane region" description="Helical" evidence="10">
    <location>
        <begin position="218"/>
        <end position="238"/>
    </location>
</feature>
<keyword evidence="5 10" id="KW-1003">Cell membrane</keyword>
<dbReference type="Pfam" id="PF00528">
    <property type="entry name" value="BPD_transp_1"/>
    <property type="match status" value="1"/>
</dbReference>
<dbReference type="Proteomes" id="UP000219440">
    <property type="component" value="Unassembled WGS sequence"/>
</dbReference>
<evidence type="ECO:0000256" key="3">
    <source>
        <dbReference type="ARBA" id="ARBA00007069"/>
    </source>
</evidence>
<comment type="function">
    <text evidence="1">Part of the binding-protein-dependent transport system for phosphate; probably responsible for the translocation of the substrate across the membrane.</text>
</comment>
<feature type="compositionally biased region" description="Low complexity" evidence="11">
    <location>
        <begin position="9"/>
        <end position="23"/>
    </location>
</feature>
<dbReference type="PANTHER" id="PTHR42922:SF1">
    <property type="entry name" value="PHOSPHATE TRANSPORT SYSTEM PERMEASE PROTEIN PSTA"/>
    <property type="match status" value="1"/>
</dbReference>
<feature type="region of interest" description="Disordered" evidence="11">
    <location>
        <begin position="1"/>
        <end position="23"/>
    </location>
</feature>
<evidence type="ECO:0000256" key="7">
    <source>
        <dbReference type="ARBA" id="ARBA00022692"/>
    </source>
</evidence>
<keyword evidence="8 10" id="KW-1133">Transmembrane helix</keyword>
<dbReference type="CDD" id="cd06261">
    <property type="entry name" value="TM_PBP2"/>
    <property type="match status" value="1"/>
</dbReference>
<reference evidence="13 14" key="1">
    <citation type="submission" date="2017-09" db="EMBL/GenBank/DDBJ databases">
        <authorList>
            <person name="Ehlers B."/>
            <person name="Leendertz F.H."/>
        </authorList>
    </citation>
    <scope>NUCLEOTIDE SEQUENCE [LARGE SCALE GENOMIC DNA]</scope>
    <source>
        <strain evidence="13 14">CGMCC 1.05381</strain>
    </source>
</reference>
<evidence type="ECO:0000256" key="11">
    <source>
        <dbReference type="SAM" id="MobiDB-lite"/>
    </source>
</evidence>
<evidence type="ECO:0000313" key="14">
    <source>
        <dbReference type="Proteomes" id="UP000219440"/>
    </source>
</evidence>
<feature type="transmembrane region" description="Helical" evidence="10">
    <location>
        <begin position="55"/>
        <end position="76"/>
    </location>
</feature>
<feature type="transmembrane region" description="Helical" evidence="10">
    <location>
        <begin position="358"/>
        <end position="380"/>
    </location>
</feature>
<evidence type="ECO:0000256" key="6">
    <source>
        <dbReference type="ARBA" id="ARBA00022592"/>
    </source>
</evidence>
<dbReference type="NCBIfam" id="TIGR00974">
    <property type="entry name" value="3a0107s02c"/>
    <property type="match status" value="1"/>
</dbReference>
<dbReference type="SUPFAM" id="SSF161098">
    <property type="entry name" value="MetI-like"/>
    <property type="match status" value="1"/>
</dbReference>
<feature type="transmembrane region" description="Helical" evidence="10">
    <location>
        <begin position="169"/>
        <end position="198"/>
    </location>
</feature>
<accession>A0A2C8YAK9</accession>
<dbReference type="InterPro" id="IPR035906">
    <property type="entry name" value="MetI-like_sf"/>
</dbReference>
<feature type="compositionally biased region" description="Basic and acidic residues" evidence="11">
    <location>
        <begin position="398"/>
        <end position="413"/>
    </location>
</feature>
<evidence type="ECO:0000256" key="8">
    <source>
        <dbReference type="ARBA" id="ARBA00022989"/>
    </source>
</evidence>
<evidence type="ECO:0000259" key="12">
    <source>
        <dbReference type="PROSITE" id="PS50928"/>
    </source>
</evidence>
<organism evidence="13 14">
    <name type="scientific">Salinibacterium xinjiangense</name>
    <dbReference type="NCBI Taxonomy" id="386302"/>
    <lineage>
        <taxon>Bacteria</taxon>
        <taxon>Bacillati</taxon>
        <taxon>Actinomycetota</taxon>
        <taxon>Actinomycetes</taxon>
        <taxon>Micrococcales</taxon>
        <taxon>Microbacteriaceae</taxon>
        <taxon>Salinibacterium</taxon>
    </lineage>
</organism>
<keyword evidence="4" id="KW-0813">Transport</keyword>
<evidence type="ECO:0000256" key="4">
    <source>
        <dbReference type="ARBA" id="ARBA00022448"/>
    </source>
</evidence>
<evidence type="ECO:0000256" key="1">
    <source>
        <dbReference type="ARBA" id="ARBA00003510"/>
    </source>
</evidence>
<feature type="transmembrane region" description="Helical" evidence="10">
    <location>
        <begin position="244"/>
        <end position="268"/>
    </location>
</feature>
<dbReference type="OrthoDB" id="9775069at2"/>